<keyword evidence="4 5" id="KW-0472">Membrane</keyword>
<dbReference type="GO" id="GO:0007031">
    <property type="term" value="P:peroxisome organization"/>
    <property type="evidence" value="ECO:0007669"/>
    <property type="project" value="TreeGrafter"/>
</dbReference>
<dbReference type="Proteomes" id="UP000054047">
    <property type="component" value="Unassembled WGS sequence"/>
</dbReference>
<dbReference type="GO" id="GO:0005524">
    <property type="term" value="F:ATP binding"/>
    <property type="evidence" value="ECO:0007669"/>
    <property type="project" value="InterPro"/>
</dbReference>
<evidence type="ECO:0000259" key="6">
    <source>
        <dbReference type="Pfam" id="PF06472"/>
    </source>
</evidence>
<dbReference type="InterPro" id="IPR050835">
    <property type="entry name" value="ABC_transporter_sub-D"/>
</dbReference>
<keyword evidence="3 5" id="KW-1133">Transmembrane helix</keyword>
<dbReference type="AlphaFoldDB" id="A0A0C2CAX9"/>
<keyword evidence="2 5" id="KW-0812">Transmembrane</keyword>
<evidence type="ECO:0000256" key="2">
    <source>
        <dbReference type="ARBA" id="ARBA00022692"/>
    </source>
</evidence>
<dbReference type="GO" id="GO:0005778">
    <property type="term" value="C:peroxisomal membrane"/>
    <property type="evidence" value="ECO:0007669"/>
    <property type="project" value="TreeGrafter"/>
</dbReference>
<name>A0A0C2CAX9_9BILA</name>
<dbReference type="InterPro" id="IPR011527">
    <property type="entry name" value="ABC1_TM_dom"/>
</dbReference>
<evidence type="ECO:0000256" key="5">
    <source>
        <dbReference type="SAM" id="Phobius"/>
    </source>
</evidence>
<evidence type="ECO:0000313" key="8">
    <source>
        <dbReference type="Proteomes" id="UP000054047"/>
    </source>
</evidence>
<dbReference type="Pfam" id="PF06472">
    <property type="entry name" value="ABC_membrane_2"/>
    <property type="match status" value="1"/>
</dbReference>
<dbReference type="OrthoDB" id="5824215at2759"/>
<dbReference type="PANTHER" id="PTHR11384">
    <property type="entry name" value="ATP-BINDING CASSETTE, SUB-FAMILY D MEMBER"/>
    <property type="match status" value="1"/>
</dbReference>
<gene>
    <name evidence="7" type="ORF">ANCDUO_16436</name>
</gene>
<feature type="transmembrane region" description="Helical" evidence="5">
    <location>
        <begin position="44"/>
        <end position="61"/>
    </location>
</feature>
<protein>
    <recommendedName>
        <fullName evidence="6">ABC transmembrane type-1 domain-containing protein</fullName>
    </recommendedName>
</protein>
<dbReference type="GO" id="GO:0005324">
    <property type="term" value="F:long-chain fatty acid transmembrane transporter activity"/>
    <property type="evidence" value="ECO:0007669"/>
    <property type="project" value="TreeGrafter"/>
</dbReference>
<feature type="domain" description="ABC transmembrane type-1" evidence="6">
    <location>
        <begin position="50"/>
        <end position="133"/>
    </location>
</feature>
<feature type="transmembrane region" description="Helical" evidence="5">
    <location>
        <begin position="7"/>
        <end position="32"/>
    </location>
</feature>
<dbReference type="GO" id="GO:0006635">
    <property type="term" value="P:fatty acid beta-oxidation"/>
    <property type="evidence" value="ECO:0007669"/>
    <property type="project" value="TreeGrafter"/>
</dbReference>
<reference evidence="7 8" key="1">
    <citation type="submission" date="2013-12" db="EMBL/GenBank/DDBJ databases">
        <title>Draft genome of the parsitic nematode Ancylostoma duodenale.</title>
        <authorList>
            <person name="Mitreva M."/>
        </authorList>
    </citation>
    <scope>NUCLEOTIDE SEQUENCE [LARGE SCALE GENOMIC DNA]</scope>
    <source>
        <strain evidence="7 8">Zhejiang</strain>
    </source>
</reference>
<dbReference type="GO" id="GO:0042760">
    <property type="term" value="P:very long-chain fatty acid catabolic process"/>
    <property type="evidence" value="ECO:0007669"/>
    <property type="project" value="TreeGrafter"/>
</dbReference>
<dbReference type="GO" id="GO:0015910">
    <property type="term" value="P:long-chain fatty acid import into peroxisome"/>
    <property type="evidence" value="ECO:0007669"/>
    <property type="project" value="TreeGrafter"/>
</dbReference>
<keyword evidence="1" id="KW-0813">Transport</keyword>
<dbReference type="PANTHER" id="PTHR11384:SF65">
    <property type="entry name" value="ABC TRANSPORTER DOMAIN-CONTAINING PROTEIN"/>
    <property type="match status" value="1"/>
</dbReference>
<proteinExistence type="predicted"/>
<keyword evidence="8" id="KW-1185">Reference proteome</keyword>
<accession>A0A0C2CAX9</accession>
<dbReference type="GO" id="GO:0140359">
    <property type="term" value="F:ABC-type transporter activity"/>
    <property type="evidence" value="ECO:0007669"/>
    <property type="project" value="InterPro"/>
</dbReference>
<evidence type="ECO:0000256" key="4">
    <source>
        <dbReference type="ARBA" id="ARBA00023136"/>
    </source>
</evidence>
<sequence>LLQRDQAAFWNTFTIATLICIGQCLVGDLYHTFRTWTRSNDDKIQLLGSIAFFSWCLYLCFRDNFVTSLHKLYFSHNVYYTINAIDDKGIDNPDQRITQDVEKLCRLLATKITPSLLVAPFVIGFYTFKTWQTGFLKCVFVEDFLNVLKFNVILTS</sequence>
<organism evidence="7 8">
    <name type="scientific">Ancylostoma duodenale</name>
    <dbReference type="NCBI Taxonomy" id="51022"/>
    <lineage>
        <taxon>Eukaryota</taxon>
        <taxon>Metazoa</taxon>
        <taxon>Ecdysozoa</taxon>
        <taxon>Nematoda</taxon>
        <taxon>Chromadorea</taxon>
        <taxon>Rhabditida</taxon>
        <taxon>Rhabditina</taxon>
        <taxon>Rhabditomorpha</taxon>
        <taxon>Strongyloidea</taxon>
        <taxon>Ancylostomatidae</taxon>
        <taxon>Ancylostomatinae</taxon>
        <taxon>Ancylostoma</taxon>
    </lineage>
</organism>
<evidence type="ECO:0000313" key="7">
    <source>
        <dbReference type="EMBL" id="KIH53438.1"/>
    </source>
</evidence>
<evidence type="ECO:0000256" key="1">
    <source>
        <dbReference type="ARBA" id="ARBA00022448"/>
    </source>
</evidence>
<feature type="non-terminal residue" evidence="7">
    <location>
        <position position="1"/>
    </location>
</feature>
<evidence type="ECO:0000256" key="3">
    <source>
        <dbReference type="ARBA" id="ARBA00022989"/>
    </source>
</evidence>
<dbReference type="EMBL" id="KN741213">
    <property type="protein sequence ID" value="KIH53438.1"/>
    <property type="molecule type" value="Genomic_DNA"/>
</dbReference>